<dbReference type="Proteomes" id="UP000033651">
    <property type="component" value="Unassembled WGS sequence"/>
</dbReference>
<organism evidence="8 9">
    <name type="scientific">Luteibacter yeojuensis</name>
    <dbReference type="NCBI Taxonomy" id="345309"/>
    <lineage>
        <taxon>Bacteria</taxon>
        <taxon>Pseudomonadati</taxon>
        <taxon>Pseudomonadota</taxon>
        <taxon>Gammaproteobacteria</taxon>
        <taxon>Lysobacterales</taxon>
        <taxon>Rhodanobacteraceae</taxon>
        <taxon>Luteibacter</taxon>
    </lineage>
</organism>
<keyword evidence="9" id="KW-1185">Reference proteome</keyword>
<dbReference type="CDD" id="cd01164">
    <property type="entry name" value="FruK_PfkB_like"/>
    <property type="match status" value="1"/>
</dbReference>
<dbReference type="SUPFAM" id="SSF53613">
    <property type="entry name" value="Ribokinase-like"/>
    <property type="match status" value="1"/>
</dbReference>
<evidence type="ECO:0000259" key="7">
    <source>
        <dbReference type="Pfam" id="PF00294"/>
    </source>
</evidence>
<sequence length="307" mass="32016">MITVAGYNSAIDRLVDVSALRPGDVVRATPADERPGGKGVHVAQTIAALGMPVTLVGLCDDAHAAEFSERLRLRGVDFRAVRSPVPLRQCLAIREADGRTTEILERSDDPGEDTRFVLDQVLRHWAGESQAVVCTGSLPPGFAPDYYARIASELALPCAIDASGDALRAAADGSPWLLKPNAAEAADLLGAPVATLADAATVARALHARGVRHAVLTMGGQGAVGIDENGAWKASLQVEGVRNAVGSGDCFLGGLVASLARGERLDEALRLAVACGAANALGDETGFVRIDTVDGLRPLVRVEPWHV</sequence>
<dbReference type="RefSeq" id="WP_045830710.1">
    <property type="nucleotide sequence ID" value="NZ_JZRB01000042.1"/>
</dbReference>
<evidence type="ECO:0000256" key="1">
    <source>
        <dbReference type="ARBA" id="ARBA00010688"/>
    </source>
</evidence>
<evidence type="ECO:0000256" key="3">
    <source>
        <dbReference type="ARBA" id="ARBA00022741"/>
    </source>
</evidence>
<evidence type="ECO:0000313" key="9">
    <source>
        <dbReference type="Proteomes" id="UP000033651"/>
    </source>
</evidence>
<dbReference type="GO" id="GO:0008443">
    <property type="term" value="F:phosphofructokinase activity"/>
    <property type="evidence" value="ECO:0007669"/>
    <property type="project" value="TreeGrafter"/>
</dbReference>
<evidence type="ECO:0000256" key="5">
    <source>
        <dbReference type="ARBA" id="ARBA00022840"/>
    </source>
</evidence>
<dbReference type="AlphaFoldDB" id="A0A0F3KFI5"/>
<dbReference type="PANTHER" id="PTHR46566">
    <property type="entry name" value="1-PHOSPHOFRUCTOKINASE-RELATED"/>
    <property type="match status" value="1"/>
</dbReference>
<comment type="similarity">
    <text evidence="1 6">Belongs to the carbohydrate kinase PfkB family.</text>
</comment>
<protein>
    <recommendedName>
        <fullName evidence="6">Phosphofructokinase</fullName>
    </recommendedName>
</protein>
<evidence type="ECO:0000256" key="6">
    <source>
        <dbReference type="PIRNR" id="PIRNR000535"/>
    </source>
</evidence>
<reference evidence="8 9" key="1">
    <citation type="submission" date="2015-03" db="EMBL/GenBank/DDBJ databases">
        <title>Draft genome sequence of Luteibacter yeojuensis strain SU11.</title>
        <authorList>
            <person name="Sulaiman J."/>
            <person name="Priya K."/>
            <person name="Chan K.-G."/>
        </authorList>
    </citation>
    <scope>NUCLEOTIDE SEQUENCE [LARGE SCALE GENOMIC DNA]</scope>
    <source>
        <strain evidence="8 9">SU11</strain>
    </source>
</reference>
<dbReference type="OrthoDB" id="9801219at2"/>
<keyword evidence="5" id="KW-0067">ATP-binding</keyword>
<keyword evidence="2 6" id="KW-0808">Transferase</keyword>
<dbReference type="InterPro" id="IPR017583">
    <property type="entry name" value="Tagatose/fructose_Pkinase"/>
</dbReference>
<dbReference type="EMBL" id="JZRB01000042">
    <property type="protein sequence ID" value="KJV28879.1"/>
    <property type="molecule type" value="Genomic_DNA"/>
</dbReference>
<name>A0A0F3KFI5_9GAMM</name>
<keyword evidence="4" id="KW-0418">Kinase</keyword>
<evidence type="ECO:0000256" key="2">
    <source>
        <dbReference type="ARBA" id="ARBA00022679"/>
    </source>
</evidence>
<proteinExistence type="inferred from homology"/>
<feature type="domain" description="Carbohydrate kinase PfkB" evidence="7">
    <location>
        <begin position="11"/>
        <end position="280"/>
    </location>
</feature>
<keyword evidence="3" id="KW-0547">Nucleotide-binding</keyword>
<dbReference type="Gene3D" id="3.40.1190.20">
    <property type="match status" value="1"/>
</dbReference>
<dbReference type="PANTHER" id="PTHR46566:SF2">
    <property type="entry name" value="ATP-DEPENDENT 6-PHOSPHOFRUCTOKINASE ISOZYME 2"/>
    <property type="match status" value="1"/>
</dbReference>
<dbReference type="NCBIfam" id="TIGR03168">
    <property type="entry name" value="1-PFK"/>
    <property type="match status" value="1"/>
</dbReference>
<accession>A0A0F3KFI5</accession>
<dbReference type="GO" id="GO:0005524">
    <property type="term" value="F:ATP binding"/>
    <property type="evidence" value="ECO:0007669"/>
    <property type="project" value="UniProtKB-KW"/>
</dbReference>
<evidence type="ECO:0000256" key="4">
    <source>
        <dbReference type="ARBA" id="ARBA00022777"/>
    </source>
</evidence>
<evidence type="ECO:0000313" key="8">
    <source>
        <dbReference type="EMBL" id="KJV28879.1"/>
    </source>
</evidence>
<dbReference type="GO" id="GO:0005829">
    <property type="term" value="C:cytosol"/>
    <property type="evidence" value="ECO:0007669"/>
    <property type="project" value="TreeGrafter"/>
</dbReference>
<comment type="caution">
    <text evidence="8">The sequence shown here is derived from an EMBL/GenBank/DDBJ whole genome shotgun (WGS) entry which is preliminary data.</text>
</comment>
<gene>
    <name evidence="8" type="ORF">VI08_16445</name>
</gene>
<dbReference type="PATRIC" id="fig|345309.4.peg.3069"/>
<dbReference type="InterPro" id="IPR011611">
    <property type="entry name" value="PfkB_dom"/>
</dbReference>
<dbReference type="Pfam" id="PF00294">
    <property type="entry name" value="PfkB"/>
    <property type="match status" value="1"/>
</dbReference>
<dbReference type="InterPro" id="IPR029056">
    <property type="entry name" value="Ribokinase-like"/>
</dbReference>
<dbReference type="PIRSF" id="PIRSF000535">
    <property type="entry name" value="1PFK/6PFK/LacC"/>
    <property type="match status" value="1"/>
</dbReference>